<dbReference type="EMBL" id="CP132914">
    <property type="protein sequence ID" value="WMB71643.1"/>
    <property type="molecule type" value="Genomic_DNA"/>
</dbReference>
<dbReference type="GeneID" id="301340431"/>
<evidence type="ECO:0000313" key="1">
    <source>
        <dbReference type="EMBL" id="WMB71643.1"/>
    </source>
</evidence>
<proteinExistence type="predicted"/>
<protein>
    <submittedName>
        <fullName evidence="1">ClbS/DfsB family four-helix bundle protein</fullName>
    </submittedName>
</protein>
<dbReference type="PANTHER" id="PTHR40658:SF3">
    <property type="entry name" value="CLBS_DFSB FAMILY FOUR-HELIX BUNDLE PROTEIN"/>
    <property type="match status" value="1"/>
</dbReference>
<dbReference type="Pfam" id="PF08020">
    <property type="entry name" value="DUF1706"/>
    <property type="match status" value="1"/>
</dbReference>
<dbReference type="PANTHER" id="PTHR40658">
    <property type="match status" value="1"/>
</dbReference>
<name>A0AA50KAZ2_9GAMM</name>
<dbReference type="Proteomes" id="UP001236800">
    <property type="component" value="Chromosome"/>
</dbReference>
<dbReference type="InterPro" id="IPR034660">
    <property type="entry name" value="DinB/YfiT-like"/>
</dbReference>
<gene>
    <name evidence="1" type="ORF">RA178_14570</name>
</gene>
<dbReference type="Gene3D" id="1.20.120.450">
    <property type="entry name" value="dinb family like domain"/>
    <property type="match status" value="1"/>
</dbReference>
<dbReference type="RefSeq" id="WP_306682483.1">
    <property type="nucleotide sequence ID" value="NZ_CP132914.1"/>
</dbReference>
<sequence>MSSIPQSKQELELAIYSVFPKLIADYRSIPAQMSRVCSIEGNIKGTQMSVSDTVAYLIGWGKLVLKWYELTSQALPVDFPDTGYKWNQLGLLAERFHHEYSQWQYTDLLDEYEMTMEKLSTLIASLSNQQLYGITWYDKWTLGRMIQFNTYSPMKNMRTKVRRFKKDNALP</sequence>
<accession>A0AA50KAZ2</accession>
<dbReference type="PIRSF" id="PIRSF031551">
    <property type="entry name" value="DUF1706"/>
    <property type="match status" value="1"/>
</dbReference>
<dbReference type="KEGG" id="sog:RA178_14570"/>
<dbReference type="InterPro" id="IPR012550">
    <property type="entry name" value="DUF1706"/>
</dbReference>
<dbReference type="AlphaFoldDB" id="A0AA50KAZ2"/>
<reference evidence="1" key="1">
    <citation type="submission" date="2023-08" db="EMBL/GenBank/DDBJ databases">
        <title>Complete genome sequence of Shewanella oncorhynchi Z-P2, a siderophore putrebactin-producing bacterium.</title>
        <authorList>
            <person name="Zhang Y."/>
        </authorList>
    </citation>
    <scope>NUCLEOTIDE SEQUENCE</scope>
    <source>
        <strain evidence="1">Z-P2</strain>
    </source>
</reference>
<organism evidence="1">
    <name type="scientific">Shewanella oncorhynchi</name>
    <dbReference type="NCBI Taxonomy" id="2726434"/>
    <lineage>
        <taxon>Bacteria</taxon>
        <taxon>Pseudomonadati</taxon>
        <taxon>Pseudomonadota</taxon>
        <taxon>Gammaproteobacteria</taxon>
        <taxon>Alteromonadales</taxon>
        <taxon>Shewanellaceae</taxon>
        <taxon>Shewanella</taxon>
    </lineage>
</organism>